<feature type="transmembrane region" description="Helical" evidence="6">
    <location>
        <begin position="30"/>
        <end position="50"/>
    </location>
</feature>
<evidence type="ECO:0000313" key="8">
    <source>
        <dbReference type="Proteomes" id="UP000199048"/>
    </source>
</evidence>
<evidence type="ECO:0000256" key="1">
    <source>
        <dbReference type="ARBA" id="ARBA00004651"/>
    </source>
</evidence>
<proteinExistence type="predicted"/>
<evidence type="ECO:0000313" key="7">
    <source>
        <dbReference type="EMBL" id="SFM93360.1"/>
    </source>
</evidence>
<keyword evidence="5 6" id="KW-0472">Membrane</keyword>
<dbReference type="Pfam" id="PF04066">
    <property type="entry name" value="MrpF_PhaF"/>
    <property type="match status" value="1"/>
</dbReference>
<dbReference type="Proteomes" id="UP000199048">
    <property type="component" value="Unassembled WGS sequence"/>
</dbReference>
<dbReference type="InterPro" id="IPR007208">
    <property type="entry name" value="MrpF/PhaF-like"/>
</dbReference>
<keyword evidence="8" id="KW-1185">Reference proteome</keyword>
<evidence type="ECO:0000256" key="4">
    <source>
        <dbReference type="ARBA" id="ARBA00022989"/>
    </source>
</evidence>
<evidence type="ECO:0000256" key="5">
    <source>
        <dbReference type="ARBA" id="ARBA00023136"/>
    </source>
</evidence>
<evidence type="ECO:0000256" key="2">
    <source>
        <dbReference type="ARBA" id="ARBA00022475"/>
    </source>
</evidence>
<dbReference type="AlphaFoldDB" id="A0A1I4UX67"/>
<evidence type="ECO:0000256" key="3">
    <source>
        <dbReference type="ARBA" id="ARBA00022692"/>
    </source>
</evidence>
<protein>
    <submittedName>
        <fullName evidence="7">Multicomponent K+:H+ antiporter subunit F</fullName>
    </submittedName>
</protein>
<dbReference type="EMBL" id="FOTK01000080">
    <property type="protein sequence ID" value="SFM93360.1"/>
    <property type="molecule type" value="Genomic_DNA"/>
</dbReference>
<reference evidence="8" key="1">
    <citation type="submission" date="2016-10" db="EMBL/GenBank/DDBJ databases">
        <authorList>
            <person name="Varghese N."/>
            <person name="Submissions S."/>
        </authorList>
    </citation>
    <scope>NUCLEOTIDE SEQUENCE [LARGE SCALE GENOMIC DNA]</scope>
    <source>
        <strain evidence="8">BL36</strain>
    </source>
</reference>
<dbReference type="STRING" id="582667.SAMN05192568_10802"/>
<gene>
    <name evidence="7" type="ORF">SAMN05192568_10802</name>
</gene>
<keyword evidence="2" id="KW-1003">Cell membrane</keyword>
<keyword evidence="4 6" id="KW-1133">Transmembrane helix</keyword>
<accession>A0A1I4UX67</accession>
<dbReference type="GO" id="GO:0005886">
    <property type="term" value="C:plasma membrane"/>
    <property type="evidence" value="ECO:0007669"/>
    <property type="project" value="UniProtKB-SubCell"/>
</dbReference>
<evidence type="ECO:0000256" key="6">
    <source>
        <dbReference type="SAM" id="Phobius"/>
    </source>
</evidence>
<dbReference type="GO" id="GO:0015075">
    <property type="term" value="F:monoatomic ion transmembrane transporter activity"/>
    <property type="evidence" value="ECO:0007669"/>
    <property type="project" value="InterPro"/>
</dbReference>
<sequence length="56" mass="6070">MLGLDTLYLSGMLAIVVHDMRTDSGLYFEAALLIGMLGFTATVALAKFLIHGEVIR</sequence>
<comment type="subcellular location">
    <subcellularLocation>
        <location evidence="1">Cell membrane</location>
        <topology evidence="1">Multi-pass membrane protein</topology>
    </subcellularLocation>
</comment>
<organism evidence="7 8">
    <name type="scientific">Methylobacterium pseudosasicola</name>
    <dbReference type="NCBI Taxonomy" id="582667"/>
    <lineage>
        <taxon>Bacteria</taxon>
        <taxon>Pseudomonadati</taxon>
        <taxon>Pseudomonadota</taxon>
        <taxon>Alphaproteobacteria</taxon>
        <taxon>Hyphomicrobiales</taxon>
        <taxon>Methylobacteriaceae</taxon>
        <taxon>Methylobacterium</taxon>
    </lineage>
</organism>
<keyword evidence="3 6" id="KW-0812">Transmembrane</keyword>
<name>A0A1I4UX67_9HYPH</name>